<dbReference type="EnsemblMetazoa" id="GAUT016082-RA">
    <property type="protein sequence ID" value="GAUT016082-PA"/>
    <property type="gene ID" value="GAUT016082"/>
</dbReference>
<reference evidence="2" key="1">
    <citation type="submission" date="2020-05" db="UniProtKB">
        <authorList>
            <consortium name="EnsemblMetazoa"/>
        </authorList>
    </citation>
    <scope>IDENTIFICATION</scope>
    <source>
        <strain evidence="2">TTRI</strain>
    </source>
</reference>
<feature type="transmembrane region" description="Helical" evidence="1">
    <location>
        <begin position="85"/>
        <end position="102"/>
    </location>
</feature>
<proteinExistence type="predicted"/>
<keyword evidence="1" id="KW-1133">Transmembrane helix</keyword>
<organism evidence="2 3">
    <name type="scientific">Glossina austeni</name>
    <name type="common">Savannah tsetse fly</name>
    <dbReference type="NCBI Taxonomy" id="7395"/>
    <lineage>
        <taxon>Eukaryota</taxon>
        <taxon>Metazoa</taxon>
        <taxon>Ecdysozoa</taxon>
        <taxon>Arthropoda</taxon>
        <taxon>Hexapoda</taxon>
        <taxon>Insecta</taxon>
        <taxon>Pterygota</taxon>
        <taxon>Neoptera</taxon>
        <taxon>Endopterygota</taxon>
        <taxon>Diptera</taxon>
        <taxon>Brachycera</taxon>
        <taxon>Muscomorpha</taxon>
        <taxon>Hippoboscoidea</taxon>
        <taxon>Glossinidae</taxon>
        <taxon>Glossina</taxon>
    </lineage>
</organism>
<keyword evidence="1" id="KW-0472">Membrane</keyword>
<dbReference type="AlphaFoldDB" id="A0A1A9UUQ3"/>
<keyword evidence="3" id="KW-1185">Reference proteome</keyword>
<keyword evidence="1" id="KW-0812">Transmembrane</keyword>
<name>A0A1A9UUQ3_GLOAU</name>
<feature type="transmembrane region" description="Helical" evidence="1">
    <location>
        <begin position="45"/>
        <end position="65"/>
    </location>
</feature>
<protein>
    <submittedName>
        <fullName evidence="2">Uncharacterized protein</fullName>
    </submittedName>
</protein>
<dbReference type="VEuPathDB" id="VectorBase:GAUT016082"/>
<evidence type="ECO:0000313" key="2">
    <source>
        <dbReference type="EnsemblMetazoa" id="GAUT016082-PA"/>
    </source>
</evidence>
<evidence type="ECO:0000313" key="3">
    <source>
        <dbReference type="Proteomes" id="UP000078200"/>
    </source>
</evidence>
<accession>A0A1A9UUQ3</accession>
<sequence length="128" mass="14716">MDEFEYIGIIRRGLSNLMSNSQSLSAGKHTKVLQPDQRNKRNISCLGYIWLSGVTFYIPLSRTVMLQLYTDLLHFWRPSSSYERITSSHLFALAILTFHWTYSTPTYFSLNINEALCRDPPGPPANLL</sequence>
<evidence type="ECO:0000256" key="1">
    <source>
        <dbReference type="SAM" id="Phobius"/>
    </source>
</evidence>
<dbReference type="Proteomes" id="UP000078200">
    <property type="component" value="Unassembled WGS sequence"/>
</dbReference>